<dbReference type="Gene3D" id="1.10.10.1320">
    <property type="entry name" value="Anti-sigma factor, zinc-finger domain"/>
    <property type="match status" value="1"/>
</dbReference>
<evidence type="ECO:0000256" key="3">
    <source>
        <dbReference type="ARBA" id="ARBA00022692"/>
    </source>
</evidence>
<comment type="subcellular location">
    <subcellularLocation>
        <location evidence="1 8">Cell membrane</location>
        <topology evidence="1 8">Single-pass membrane protein</topology>
    </subcellularLocation>
</comment>
<feature type="transmembrane region" description="Helical" evidence="8">
    <location>
        <begin position="88"/>
        <end position="109"/>
    </location>
</feature>
<name>A0A1A3TLJ0_MYCSD</name>
<dbReference type="RefSeq" id="WP_065026306.1">
    <property type="nucleotide sequence ID" value="NZ_LZMF01000138.1"/>
</dbReference>
<protein>
    <recommendedName>
        <fullName evidence="8">Anti-sigma-K factor RskA</fullName>
    </recommendedName>
    <alternativeName>
        <fullName evidence="8">Sigma-K anti-sigma factor RskA</fullName>
    </alternativeName>
</protein>
<dbReference type="GO" id="GO:0005886">
    <property type="term" value="C:plasma membrane"/>
    <property type="evidence" value="ECO:0007669"/>
    <property type="project" value="UniProtKB-SubCell"/>
</dbReference>
<keyword evidence="5 8" id="KW-0805">Transcription regulation</keyword>
<keyword evidence="3 8" id="KW-0812">Transmembrane</keyword>
<feature type="domain" description="Anti-sigma K factor RskA C-terminal" evidence="10">
    <location>
        <begin position="91"/>
        <end position="222"/>
    </location>
</feature>
<keyword evidence="7 8" id="KW-0804">Transcription</keyword>
<feature type="region of interest" description="Disordered" evidence="9">
    <location>
        <begin position="210"/>
        <end position="229"/>
    </location>
</feature>
<accession>A0A1A3TLJ0</accession>
<evidence type="ECO:0000256" key="1">
    <source>
        <dbReference type="ARBA" id="ARBA00004162"/>
    </source>
</evidence>
<dbReference type="Pfam" id="PF22618">
    <property type="entry name" value="RskA_N"/>
    <property type="match status" value="1"/>
</dbReference>
<dbReference type="InterPro" id="IPR053877">
    <property type="entry name" value="RskA_N"/>
</dbReference>
<feature type="domain" description="Anti-sigma-K factor RskA N-terminal" evidence="11">
    <location>
        <begin position="10"/>
        <end position="56"/>
    </location>
</feature>
<sequence>MTTPTDDELSTLATPYALDAVSDSERADIERRLAAAPTDQATAFRGEVRAVRETMAVISAGTALDPPAGLRDRVLAAVRPGPRFGWRAAGFAAAAAAVVAIAFGAGLALRPAATPPAAEQVFTASDVRTASGAIPTGGTATVVYSRDRDAAVLVMNNMGPPAAGTVYQMWLIEDQQPRSAGIIGPQAVHPSTTEVIRDLGRAATLAFTVEPSGGSEQPTSQPFVALPLE</sequence>
<evidence type="ECO:0000259" key="11">
    <source>
        <dbReference type="Pfam" id="PF22618"/>
    </source>
</evidence>
<evidence type="ECO:0000256" key="4">
    <source>
        <dbReference type="ARBA" id="ARBA00022989"/>
    </source>
</evidence>
<dbReference type="GO" id="GO:0006417">
    <property type="term" value="P:regulation of translation"/>
    <property type="evidence" value="ECO:0007669"/>
    <property type="project" value="TreeGrafter"/>
</dbReference>
<dbReference type="PANTHER" id="PTHR37461">
    <property type="entry name" value="ANTI-SIGMA-K FACTOR RSKA"/>
    <property type="match status" value="1"/>
</dbReference>
<evidence type="ECO:0000256" key="7">
    <source>
        <dbReference type="ARBA" id="ARBA00023163"/>
    </source>
</evidence>
<comment type="similarity">
    <text evidence="8">Belongs to the anti-sigma-K factor family.</text>
</comment>
<evidence type="ECO:0000313" key="13">
    <source>
        <dbReference type="Proteomes" id="UP000093759"/>
    </source>
</evidence>
<keyword evidence="4 8" id="KW-1133">Transmembrane helix</keyword>
<keyword evidence="2 8" id="KW-1003">Cell membrane</keyword>
<dbReference type="AlphaFoldDB" id="A0A1A3TLJ0"/>
<dbReference type="InterPro" id="IPR018764">
    <property type="entry name" value="RskA_C"/>
</dbReference>
<gene>
    <name evidence="8" type="primary">rskA</name>
    <name evidence="12" type="ORF">A5648_12010</name>
</gene>
<dbReference type="GO" id="GO:0016989">
    <property type="term" value="F:sigma factor antagonist activity"/>
    <property type="evidence" value="ECO:0007669"/>
    <property type="project" value="TreeGrafter"/>
</dbReference>
<reference evidence="13" key="1">
    <citation type="submission" date="2016-06" db="EMBL/GenBank/DDBJ databases">
        <authorList>
            <person name="Sutton G."/>
            <person name="Brinkac L."/>
            <person name="Sanka R."/>
            <person name="Adams M."/>
            <person name="Lau E."/>
            <person name="Garcia-Basteiro A."/>
            <person name="Lopez-Varela E."/>
            <person name="Palencia S."/>
        </authorList>
    </citation>
    <scope>NUCLEOTIDE SEQUENCE [LARGE SCALE GENOMIC DNA]</scope>
    <source>
        <strain evidence="13">1274684.2</strain>
    </source>
</reference>
<evidence type="ECO:0000259" key="10">
    <source>
        <dbReference type="Pfam" id="PF10099"/>
    </source>
</evidence>
<evidence type="ECO:0000313" key="12">
    <source>
        <dbReference type="EMBL" id="OBK83541.1"/>
    </source>
</evidence>
<dbReference type="PANTHER" id="PTHR37461:SF1">
    <property type="entry name" value="ANTI-SIGMA-K FACTOR RSKA"/>
    <property type="match status" value="1"/>
</dbReference>
<comment type="caution">
    <text evidence="12">The sequence shown here is derived from an EMBL/GenBank/DDBJ whole genome shotgun (WGS) entry which is preliminary data.</text>
</comment>
<dbReference type="InterPro" id="IPR041916">
    <property type="entry name" value="Anti_sigma_zinc_sf"/>
</dbReference>
<dbReference type="EMBL" id="LZMF01000138">
    <property type="protein sequence ID" value="OBK83541.1"/>
    <property type="molecule type" value="Genomic_DNA"/>
</dbReference>
<evidence type="ECO:0000256" key="8">
    <source>
        <dbReference type="RuleBase" id="RU363049"/>
    </source>
</evidence>
<proteinExistence type="inferred from homology"/>
<keyword evidence="6 8" id="KW-0472">Membrane</keyword>
<comment type="domain">
    <text evidence="8">The cytosolic domain interacts with sigma factor SigK.</text>
</comment>
<dbReference type="Pfam" id="PF10099">
    <property type="entry name" value="RskA_C"/>
    <property type="match status" value="1"/>
</dbReference>
<comment type="function">
    <text evidence="8">An anti-sigma factor for extracytoplasmic function (ECF) sigma factor SigK. ECF sigma factors are held in an inactive form by an anti-sigma factor until released by regulated intramembrane proteolysis (RIP). RIP occurs when an extracytoplasmic signal triggers a concerted proteolytic cascade to transmit information and elicit cellular responses. The membrane-spanning regulatory substrate protein is first cut extracytoplasmically (site-1 protease, S1P), then within the membrane itself (site-2 protease, S2P, Rip1), while cytoplasmic proteases finish degrading the regulatory protein, liberating the sigma factor.</text>
</comment>
<evidence type="ECO:0000256" key="6">
    <source>
        <dbReference type="ARBA" id="ARBA00023136"/>
    </source>
</evidence>
<dbReference type="Proteomes" id="UP000093759">
    <property type="component" value="Unassembled WGS sequence"/>
</dbReference>
<dbReference type="InterPro" id="IPR051474">
    <property type="entry name" value="Anti-sigma-K/W_factor"/>
</dbReference>
<organism evidence="12 13">
    <name type="scientific">Mycolicibacter sinensis (strain JDM601)</name>
    <name type="common">Mycobacterium sinense</name>
    <dbReference type="NCBI Taxonomy" id="875328"/>
    <lineage>
        <taxon>Bacteria</taxon>
        <taxon>Bacillati</taxon>
        <taxon>Actinomycetota</taxon>
        <taxon>Actinomycetes</taxon>
        <taxon>Mycobacteriales</taxon>
        <taxon>Mycobacteriaceae</taxon>
        <taxon>Mycolicibacter</taxon>
    </lineage>
</organism>
<evidence type="ECO:0000256" key="5">
    <source>
        <dbReference type="ARBA" id="ARBA00023015"/>
    </source>
</evidence>
<evidence type="ECO:0000256" key="9">
    <source>
        <dbReference type="SAM" id="MobiDB-lite"/>
    </source>
</evidence>
<evidence type="ECO:0000256" key="2">
    <source>
        <dbReference type="ARBA" id="ARBA00022475"/>
    </source>
</evidence>